<gene>
    <name evidence="1" type="ORF">CEXT_524391</name>
</gene>
<comment type="caution">
    <text evidence="1">The sequence shown here is derived from an EMBL/GenBank/DDBJ whole genome shotgun (WGS) entry which is preliminary data.</text>
</comment>
<reference evidence="1 2" key="1">
    <citation type="submission" date="2021-06" db="EMBL/GenBank/DDBJ databases">
        <title>Caerostris extrusa draft genome.</title>
        <authorList>
            <person name="Kono N."/>
            <person name="Arakawa K."/>
        </authorList>
    </citation>
    <scope>NUCLEOTIDE SEQUENCE [LARGE SCALE GENOMIC DNA]</scope>
</reference>
<dbReference type="EMBL" id="BPLR01000641">
    <property type="protein sequence ID" value="GIY96239.1"/>
    <property type="molecule type" value="Genomic_DNA"/>
</dbReference>
<keyword evidence="2" id="KW-1185">Reference proteome</keyword>
<proteinExistence type="predicted"/>
<evidence type="ECO:0000313" key="2">
    <source>
        <dbReference type="Proteomes" id="UP001054945"/>
    </source>
</evidence>
<accession>A0AAV4XQH6</accession>
<dbReference type="Proteomes" id="UP001054945">
    <property type="component" value="Unassembled WGS sequence"/>
</dbReference>
<organism evidence="1 2">
    <name type="scientific">Caerostris extrusa</name>
    <name type="common">Bark spider</name>
    <name type="synonym">Caerostris bankana</name>
    <dbReference type="NCBI Taxonomy" id="172846"/>
    <lineage>
        <taxon>Eukaryota</taxon>
        <taxon>Metazoa</taxon>
        <taxon>Ecdysozoa</taxon>
        <taxon>Arthropoda</taxon>
        <taxon>Chelicerata</taxon>
        <taxon>Arachnida</taxon>
        <taxon>Araneae</taxon>
        <taxon>Araneomorphae</taxon>
        <taxon>Entelegynae</taxon>
        <taxon>Araneoidea</taxon>
        <taxon>Araneidae</taxon>
        <taxon>Caerostris</taxon>
    </lineage>
</organism>
<protein>
    <submittedName>
        <fullName evidence="1">Uncharacterized protein</fullName>
    </submittedName>
</protein>
<evidence type="ECO:0000313" key="1">
    <source>
        <dbReference type="EMBL" id="GIY96239.1"/>
    </source>
</evidence>
<sequence length="81" mass="9131">MLPHTGNLVTLSPGLKTSQQMRINNPLVRQMQTEMGQQQQQHTYPSVWISVLSRGVAETLALLRCRQTARGKSQEQSEHSC</sequence>
<name>A0AAV4XQH6_CAEEX</name>
<dbReference type="AlphaFoldDB" id="A0AAV4XQH6"/>